<dbReference type="InParanoid" id="D3BK21"/>
<dbReference type="GeneID" id="31364378"/>
<dbReference type="Proteomes" id="UP000001396">
    <property type="component" value="Unassembled WGS sequence"/>
</dbReference>
<organism evidence="1 2">
    <name type="scientific">Heterostelium pallidum (strain ATCC 26659 / Pp 5 / PN500)</name>
    <name type="common">Cellular slime mold</name>
    <name type="synonym">Polysphondylium pallidum</name>
    <dbReference type="NCBI Taxonomy" id="670386"/>
    <lineage>
        <taxon>Eukaryota</taxon>
        <taxon>Amoebozoa</taxon>
        <taxon>Evosea</taxon>
        <taxon>Eumycetozoa</taxon>
        <taxon>Dictyostelia</taxon>
        <taxon>Acytosteliales</taxon>
        <taxon>Acytosteliaceae</taxon>
        <taxon>Heterostelium</taxon>
    </lineage>
</organism>
<dbReference type="RefSeq" id="XP_020430376.1">
    <property type="nucleotide sequence ID" value="XM_020579701.1"/>
</dbReference>
<keyword evidence="2" id="KW-1185">Reference proteome</keyword>
<sequence length="303" mass="34029">MIIRVCLIYQDLFGDHYPAVQEASEGIRGGDGEGEPLTKQLHYVQEGPHVEISNGIFIDYFDRLVAEDQEEELVMGDLDSQDRNWQNGLIMDLLLPPDQASGDCQWNHLQVDWIENQQVRDWCVNGVTLNIINNNNNSNIKVIPEKSNSPATFKHKNFMSSLISKLVDSKVISIVNRCPLAVEPLHMNGVTLSMINSSGSKVIQKKSFKCSCISTVSSLQLIMSEEVAKSFVFKESRDDQLYSALIEIIYKSCIIHMLFTELALVIKTYIVIMLDNVIIISDINKVNVISLLVSSTSSIVYLS</sequence>
<gene>
    <name evidence="1" type="ORF">PPL_08902</name>
</gene>
<dbReference type="AlphaFoldDB" id="D3BK21"/>
<protein>
    <submittedName>
        <fullName evidence="1">Uncharacterized protein</fullName>
    </submittedName>
</protein>
<reference evidence="1 2" key="1">
    <citation type="journal article" date="2011" name="Genome Res.">
        <title>Phylogeny-wide analysis of social amoeba genomes highlights ancient origins for complex intercellular communication.</title>
        <authorList>
            <person name="Heidel A.J."/>
            <person name="Lawal H.M."/>
            <person name="Felder M."/>
            <person name="Schilde C."/>
            <person name="Helps N.R."/>
            <person name="Tunggal B."/>
            <person name="Rivero F."/>
            <person name="John U."/>
            <person name="Schleicher M."/>
            <person name="Eichinger L."/>
            <person name="Platzer M."/>
            <person name="Noegel A.A."/>
            <person name="Schaap P."/>
            <person name="Gloeckner G."/>
        </authorList>
    </citation>
    <scope>NUCLEOTIDE SEQUENCE [LARGE SCALE GENOMIC DNA]</scope>
    <source>
        <strain evidence="2">ATCC 26659 / Pp 5 / PN500</strain>
    </source>
</reference>
<proteinExistence type="predicted"/>
<evidence type="ECO:0000313" key="1">
    <source>
        <dbReference type="EMBL" id="EFA78251.1"/>
    </source>
</evidence>
<dbReference type="EMBL" id="ADBJ01000038">
    <property type="protein sequence ID" value="EFA78251.1"/>
    <property type="molecule type" value="Genomic_DNA"/>
</dbReference>
<comment type="caution">
    <text evidence="1">The sequence shown here is derived from an EMBL/GenBank/DDBJ whole genome shotgun (WGS) entry which is preliminary data.</text>
</comment>
<accession>D3BK21</accession>
<name>D3BK21_HETP5</name>
<evidence type="ECO:0000313" key="2">
    <source>
        <dbReference type="Proteomes" id="UP000001396"/>
    </source>
</evidence>